<dbReference type="Gene3D" id="3.30.2060.10">
    <property type="entry name" value="Penicillin-binding protein 1b domain"/>
    <property type="match status" value="1"/>
</dbReference>
<dbReference type="InterPro" id="IPR041471">
    <property type="entry name" value="UvrB_inter"/>
</dbReference>
<organism evidence="12 13">
    <name type="scientific">Candidatus Egerieicola faecale</name>
    <dbReference type="NCBI Taxonomy" id="2840774"/>
    <lineage>
        <taxon>Bacteria</taxon>
        <taxon>Bacillati</taxon>
        <taxon>Bacillota</taxon>
        <taxon>Clostridia</taxon>
        <taxon>Eubacteriales</taxon>
        <taxon>Oscillospiraceae</taxon>
        <taxon>Oscillospiraceae incertae sedis</taxon>
        <taxon>Candidatus Egerieicola</taxon>
    </lineage>
</organism>
<dbReference type="GO" id="GO:0005524">
    <property type="term" value="F:ATP binding"/>
    <property type="evidence" value="ECO:0007669"/>
    <property type="project" value="UniProtKB-UniRule"/>
</dbReference>
<keyword evidence="8 9" id="KW-0234">DNA repair</keyword>
<evidence type="ECO:0000256" key="5">
    <source>
        <dbReference type="ARBA" id="ARBA00022806"/>
    </source>
</evidence>
<dbReference type="NCBIfam" id="TIGR00580">
    <property type="entry name" value="mfd"/>
    <property type="match status" value="1"/>
</dbReference>
<dbReference type="GO" id="GO:0003684">
    <property type="term" value="F:damaged DNA binding"/>
    <property type="evidence" value="ECO:0007669"/>
    <property type="project" value="InterPro"/>
</dbReference>
<keyword evidence="6 9" id="KW-0067">ATP-binding</keyword>
<evidence type="ECO:0000256" key="8">
    <source>
        <dbReference type="ARBA" id="ARBA00023204"/>
    </source>
</evidence>
<dbReference type="Pfam" id="PF17757">
    <property type="entry name" value="UvrB_inter"/>
    <property type="match status" value="1"/>
</dbReference>
<evidence type="ECO:0000256" key="2">
    <source>
        <dbReference type="ARBA" id="ARBA00022741"/>
    </source>
</evidence>
<keyword evidence="1 9" id="KW-0963">Cytoplasm</keyword>
<dbReference type="SUPFAM" id="SSF143517">
    <property type="entry name" value="TRCF domain-like"/>
    <property type="match status" value="1"/>
</dbReference>
<dbReference type="InterPro" id="IPR036101">
    <property type="entry name" value="CarD-like/TRCF_RID_sf"/>
</dbReference>
<evidence type="ECO:0000313" key="13">
    <source>
        <dbReference type="Proteomes" id="UP000824082"/>
    </source>
</evidence>
<evidence type="ECO:0000256" key="1">
    <source>
        <dbReference type="ARBA" id="ARBA00022490"/>
    </source>
</evidence>
<evidence type="ECO:0000313" key="12">
    <source>
        <dbReference type="EMBL" id="HIU41608.1"/>
    </source>
</evidence>
<dbReference type="InterPro" id="IPR014001">
    <property type="entry name" value="Helicase_ATP-bd"/>
</dbReference>
<dbReference type="InterPro" id="IPR005118">
    <property type="entry name" value="TRCF_C"/>
</dbReference>
<evidence type="ECO:0000256" key="9">
    <source>
        <dbReference type="HAMAP-Rule" id="MF_00969"/>
    </source>
</evidence>
<accession>A0A9D1LI80</accession>
<dbReference type="PANTHER" id="PTHR47964">
    <property type="entry name" value="ATP-DEPENDENT DNA HELICASE HOMOLOG RECG, CHLOROPLASTIC"/>
    <property type="match status" value="1"/>
</dbReference>
<dbReference type="CDD" id="cd17991">
    <property type="entry name" value="DEXHc_TRCF"/>
    <property type="match status" value="1"/>
</dbReference>
<dbReference type="InterPro" id="IPR047112">
    <property type="entry name" value="RecG/Mfd"/>
</dbReference>
<comment type="caution">
    <text evidence="12">The sequence shown here is derived from an EMBL/GenBank/DDBJ whole genome shotgun (WGS) entry which is preliminary data.</text>
</comment>
<comment type="function">
    <text evidence="9">Couples transcription and DNA repair by recognizing RNA polymerase (RNAP) stalled at DNA lesions. Mediates ATP-dependent release of RNAP and its truncated transcript from the DNA, and recruitment of nucleotide excision repair machinery to the damaged site.</text>
</comment>
<evidence type="ECO:0000256" key="6">
    <source>
        <dbReference type="ARBA" id="ARBA00022840"/>
    </source>
</evidence>
<reference evidence="12" key="1">
    <citation type="submission" date="2020-10" db="EMBL/GenBank/DDBJ databases">
        <authorList>
            <person name="Gilroy R."/>
        </authorList>
    </citation>
    <scope>NUCLEOTIDE SEQUENCE</scope>
    <source>
        <strain evidence="12">4509</strain>
    </source>
</reference>
<evidence type="ECO:0000259" key="11">
    <source>
        <dbReference type="PROSITE" id="PS51194"/>
    </source>
</evidence>
<dbReference type="InterPro" id="IPR037235">
    <property type="entry name" value="TRCF-like_C_D7"/>
</dbReference>
<evidence type="ECO:0000256" key="4">
    <source>
        <dbReference type="ARBA" id="ARBA00022801"/>
    </source>
</evidence>
<feature type="domain" description="Helicase C-terminal" evidence="11">
    <location>
        <begin position="783"/>
        <end position="936"/>
    </location>
</feature>
<dbReference type="AlphaFoldDB" id="A0A9D1LI80"/>
<dbReference type="InterPro" id="IPR001650">
    <property type="entry name" value="Helicase_C-like"/>
</dbReference>
<dbReference type="PROSITE" id="PS51194">
    <property type="entry name" value="HELICASE_CTER"/>
    <property type="match status" value="1"/>
</dbReference>
<evidence type="ECO:0000256" key="7">
    <source>
        <dbReference type="ARBA" id="ARBA00023125"/>
    </source>
</evidence>
<dbReference type="InterPro" id="IPR011545">
    <property type="entry name" value="DEAD/DEAH_box_helicase_dom"/>
</dbReference>
<dbReference type="SMART" id="SM00982">
    <property type="entry name" value="TRCF"/>
    <property type="match status" value="1"/>
</dbReference>
<dbReference type="Pfam" id="PF00271">
    <property type="entry name" value="Helicase_C"/>
    <property type="match status" value="1"/>
</dbReference>
<dbReference type="GO" id="GO:0003678">
    <property type="term" value="F:DNA helicase activity"/>
    <property type="evidence" value="ECO:0007669"/>
    <property type="project" value="TreeGrafter"/>
</dbReference>
<dbReference type="Proteomes" id="UP000824082">
    <property type="component" value="Unassembled WGS sequence"/>
</dbReference>
<dbReference type="GO" id="GO:0016787">
    <property type="term" value="F:hydrolase activity"/>
    <property type="evidence" value="ECO:0007669"/>
    <property type="project" value="UniProtKB-KW"/>
</dbReference>
<dbReference type="GO" id="GO:0005737">
    <property type="term" value="C:cytoplasm"/>
    <property type="evidence" value="ECO:0007669"/>
    <property type="project" value="UniProtKB-SubCell"/>
</dbReference>
<protein>
    <recommendedName>
        <fullName evidence="9">Transcription-repair-coupling factor</fullName>
        <shortName evidence="9">TRCF</shortName>
        <ecNumber evidence="9">3.6.4.-</ecNumber>
    </recommendedName>
</protein>
<dbReference type="SMART" id="SM01058">
    <property type="entry name" value="CarD_TRCF"/>
    <property type="match status" value="1"/>
</dbReference>
<keyword evidence="2 9" id="KW-0547">Nucleotide-binding</keyword>
<dbReference type="SUPFAM" id="SSF141259">
    <property type="entry name" value="CarD-like"/>
    <property type="match status" value="1"/>
</dbReference>
<gene>
    <name evidence="9 12" type="primary">mfd</name>
    <name evidence="12" type="ORF">IAD19_03555</name>
</gene>
<dbReference type="Gene3D" id="2.40.10.170">
    <property type="match status" value="1"/>
</dbReference>
<keyword evidence="3 9" id="KW-0227">DNA damage</keyword>
<dbReference type="Pfam" id="PF03461">
    <property type="entry name" value="TRCF"/>
    <property type="match status" value="1"/>
</dbReference>
<dbReference type="PROSITE" id="PS51192">
    <property type="entry name" value="HELICASE_ATP_BIND_1"/>
    <property type="match status" value="1"/>
</dbReference>
<dbReference type="GO" id="GO:0006355">
    <property type="term" value="P:regulation of DNA-templated transcription"/>
    <property type="evidence" value="ECO:0007669"/>
    <property type="project" value="UniProtKB-UniRule"/>
</dbReference>
<dbReference type="InterPro" id="IPR003711">
    <property type="entry name" value="CarD-like/TRCF_RID"/>
</dbReference>
<dbReference type="Pfam" id="PF00270">
    <property type="entry name" value="DEAD"/>
    <property type="match status" value="1"/>
</dbReference>
<dbReference type="EMBL" id="DVMX01000066">
    <property type="protein sequence ID" value="HIU41608.1"/>
    <property type="molecule type" value="Genomic_DNA"/>
</dbReference>
<dbReference type="InterPro" id="IPR004576">
    <property type="entry name" value="Mfd"/>
</dbReference>
<sequence length="1129" mass="126680">MVTGVSGIHQAHFAAALALETGKKILFLTPQESDAQRIGEDLNRFAGKEIARVYPAREWNLRSVQTASREYEQQRIGALAGLMEGRVQLLLASAEALMQPALPPQRLANLVFTLSSGDSIDPQDLAAKLVDAGYSRAVQVEGPGQFALRGGILDVFCPGRSEPVRIEFWGDEIDSLSSFDLETQRRTDPVDTLTVTPALEAICPDKEGLAKQLAQMSQKCRNPKQKQRLEEDAALLEAGDGSLNLDKYQPLWEQSAGLWDYFPADSLVLCSDLAGIRARGKGVYQQYQEDVKLLLEEGELSKGVEGHCFSFAQAFSPLEKHPMALLETFSRGYPDLRLGGLIPCRYMAGSTIGGEMKVLQEDLTPLMEANYAVAILCGGEKGGLRLAEDLQKLGLKAEYARTAEEILPGHILILPGSVSGGMEYPDSKFALMTLRREGSLPQKKRKKYRQGKQLHSLDDLTPGDAVVHSSYGIGIFQGIQQITNKGIVKDYIKIQYAGTDVLYVPVTQLDLVSRYIGPREDSKVKLNRLNSGDWQKTKQRVKKACDDMADQLTKLYAQRMQQKGYAFSKDTPWQREFEERFEYEETDDQLTCIQEIKEDMERQAPMDRLLCGDVGFGKTEVALRAAFKCIMDHKQCAILCPTTILAWQHYQTALQRFEAYPDIRIELLSRFRTPKQQQETLAKLKRGEVDLVIGTHRLVQKDVEFSDLGLAIIDEEQRFGVAHKERFKEMFRGVDVLTLSATPIPRTLNMAMSGIRDMSVIEQPPQDRHPVQTYVVEHDELFLAEAIRKELRRGGQVYYIHNRVESIQSKANKLAALLPDARIGVAHGKMPEDQLSDIWKQLMDHEIDLLLCTTIIETGVDVKNANTLIIEDADRLGLSQLYQLRGRVGRSTRRAYAYFTFKPQKVLSEIATKRLNAIREFTSFGSGFRIAMRDLEIRGAGSVLGGRQHGHLEAVGYDLYIRLLSEALQKSKGQQPSQEAAECVIDLRLDAHIPEYYIENLSQRLDVYKKIASIQTTEQQQDVLDELIDRFGEPPKSVVSLSRVALLRNVLAGFGFEEIGQRGDTLLLYPHALDFRLAGELSERMKDRVTVNAAGRPYLGVRLNRKDVPKTLQEIADTLSDWKKTAPAS</sequence>
<dbReference type="Gene3D" id="3.90.1150.50">
    <property type="entry name" value="Transcription-repair-coupling factor, D7 domain"/>
    <property type="match status" value="1"/>
</dbReference>
<keyword evidence="4 9" id="KW-0378">Hydrolase</keyword>
<dbReference type="EC" id="3.6.4.-" evidence="9"/>
<comment type="similarity">
    <text evidence="9">In the N-terminal section; belongs to the UvrB family.</text>
</comment>
<dbReference type="SUPFAM" id="SSF52540">
    <property type="entry name" value="P-loop containing nucleoside triphosphate hydrolases"/>
    <property type="match status" value="4"/>
</dbReference>
<keyword evidence="7 9" id="KW-0238">DNA-binding</keyword>
<dbReference type="Gene3D" id="3.40.50.11180">
    <property type="match status" value="1"/>
</dbReference>
<reference evidence="12" key="2">
    <citation type="journal article" date="2021" name="PeerJ">
        <title>Extensive microbial diversity within the chicken gut microbiome revealed by metagenomics and culture.</title>
        <authorList>
            <person name="Gilroy R."/>
            <person name="Ravi A."/>
            <person name="Getino M."/>
            <person name="Pursley I."/>
            <person name="Horton D.L."/>
            <person name="Alikhan N.F."/>
            <person name="Baker D."/>
            <person name="Gharbi K."/>
            <person name="Hall N."/>
            <person name="Watson M."/>
            <person name="Adriaenssens E.M."/>
            <person name="Foster-Nyarko E."/>
            <person name="Jarju S."/>
            <person name="Secka A."/>
            <person name="Antonio M."/>
            <person name="Oren A."/>
            <person name="Chaudhuri R.R."/>
            <person name="La Ragione R."/>
            <person name="Hildebrand F."/>
            <person name="Pallen M.J."/>
        </authorList>
    </citation>
    <scope>NUCLEOTIDE SEQUENCE</scope>
    <source>
        <strain evidence="12">4509</strain>
    </source>
</reference>
<dbReference type="GO" id="GO:0000716">
    <property type="term" value="P:transcription-coupled nucleotide-excision repair, DNA damage recognition"/>
    <property type="evidence" value="ECO:0007669"/>
    <property type="project" value="UniProtKB-UniRule"/>
</dbReference>
<evidence type="ECO:0000256" key="3">
    <source>
        <dbReference type="ARBA" id="ARBA00022763"/>
    </source>
</evidence>
<dbReference type="Gene3D" id="3.40.50.300">
    <property type="entry name" value="P-loop containing nucleotide triphosphate hydrolases"/>
    <property type="match status" value="2"/>
</dbReference>
<dbReference type="InterPro" id="IPR027417">
    <property type="entry name" value="P-loop_NTPase"/>
</dbReference>
<dbReference type="HAMAP" id="MF_00969">
    <property type="entry name" value="TRCF"/>
    <property type="match status" value="1"/>
</dbReference>
<dbReference type="SMART" id="SM00487">
    <property type="entry name" value="DEXDc"/>
    <property type="match status" value="1"/>
</dbReference>
<name>A0A9D1LI80_9FIRM</name>
<feature type="domain" description="Helicase ATP-binding" evidence="10">
    <location>
        <begin position="599"/>
        <end position="761"/>
    </location>
</feature>
<comment type="subcellular location">
    <subcellularLocation>
        <location evidence="9">Cytoplasm</location>
    </subcellularLocation>
</comment>
<evidence type="ECO:0000259" key="10">
    <source>
        <dbReference type="PROSITE" id="PS51192"/>
    </source>
</evidence>
<proteinExistence type="inferred from homology"/>
<keyword evidence="5" id="KW-0347">Helicase</keyword>
<dbReference type="SMART" id="SM00490">
    <property type="entry name" value="HELICc"/>
    <property type="match status" value="1"/>
</dbReference>
<dbReference type="Pfam" id="PF02559">
    <property type="entry name" value="CarD_TRCF_RID"/>
    <property type="match status" value="1"/>
</dbReference>
<dbReference type="PANTHER" id="PTHR47964:SF1">
    <property type="entry name" value="ATP-DEPENDENT DNA HELICASE HOMOLOG RECG, CHLOROPLASTIC"/>
    <property type="match status" value="1"/>
</dbReference>
<comment type="similarity">
    <text evidence="9">In the C-terminal section; belongs to the helicase family. RecG subfamily.</text>
</comment>